<protein>
    <submittedName>
        <fullName evidence="1">Uncharacterized protein</fullName>
    </submittedName>
</protein>
<organism evidence="1 2">
    <name type="scientific">Armillaria gallica</name>
    <name type="common">Bulbous honey fungus</name>
    <name type="synonym">Armillaria bulbosa</name>
    <dbReference type="NCBI Taxonomy" id="47427"/>
    <lineage>
        <taxon>Eukaryota</taxon>
        <taxon>Fungi</taxon>
        <taxon>Dikarya</taxon>
        <taxon>Basidiomycota</taxon>
        <taxon>Agaricomycotina</taxon>
        <taxon>Agaricomycetes</taxon>
        <taxon>Agaricomycetidae</taxon>
        <taxon>Agaricales</taxon>
        <taxon>Marasmiineae</taxon>
        <taxon>Physalacriaceae</taxon>
        <taxon>Armillaria</taxon>
    </lineage>
</organism>
<name>A0A2H3DCU4_ARMGA</name>
<dbReference type="InParanoid" id="A0A2H3DCU4"/>
<dbReference type="Proteomes" id="UP000217790">
    <property type="component" value="Unassembled WGS sequence"/>
</dbReference>
<reference evidence="2" key="1">
    <citation type="journal article" date="2017" name="Nat. Ecol. Evol.">
        <title>Genome expansion and lineage-specific genetic innovations in the forest pathogenic fungi Armillaria.</title>
        <authorList>
            <person name="Sipos G."/>
            <person name="Prasanna A.N."/>
            <person name="Walter M.C."/>
            <person name="O'Connor E."/>
            <person name="Balint B."/>
            <person name="Krizsan K."/>
            <person name="Kiss B."/>
            <person name="Hess J."/>
            <person name="Varga T."/>
            <person name="Slot J."/>
            <person name="Riley R."/>
            <person name="Boka B."/>
            <person name="Rigling D."/>
            <person name="Barry K."/>
            <person name="Lee J."/>
            <person name="Mihaltcheva S."/>
            <person name="LaButti K."/>
            <person name="Lipzen A."/>
            <person name="Waldron R."/>
            <person name="Moloney N.M."/>
            <person name="Sperisen C."/>
            <person name="Kredics L."/>
            <person name="Vagvoelgyi C."/>
            <person name="Patrignani A."/>
            <person name="Fitzpatrick D."/>
            <person name="Nagy I."/>
            <person name="Doyle S."/>
            <person name="Anderson J.B."/>
            <person name="Grigoriev I.V."/>
            <person name="Gueldener U."/>
            <person name="Muensterkoetter M."/>
            <person name="Nagy L.G."/>
        </authorList>
    </citation>
    <scope>NUCLEOTIDE SEQUENCE [LARGE SCALE GENOMIC DNA]</scope>
    <source>
        <strain evidence="2">Ar21-2</strain>
    </source>
</reference>
<proteinExistence type="predicted"/>
<sequence>MTRVVEEKIRIPPIYGFIFKFRSQVQTRLIAWVITGDIRADVLLGRKATFCSYRATLERFMQRLVLTRVDFRIVTILFLKKSGATHAQFIVQADQDMSSLRKVFASGSIDRNLDRPSIRVDKDICLDDVLDAMLARARGDDKDTPRRYNSNFEQLIGLMNTWVRYLLWPCEK</sequence>
<gene>
    <name evidence="1" type="ORF">ARMGADRAFT_1123373</name>
</gene>
<keyword evidence="2" id="KW-1185">Reference proteome</keyword>
<evidence type="ECO:0000313" key="1">
    <source>
        <dbReference type="EMBL" id="PBK86907.1"/>
    </source>
</evidence>
<dbReference type="EMBL" id="KZ293681">
    <property type="protein sequence ID" value="PBK86907.1"/>
    <property type="molecule type" value="Genomic_DNA"/>
</dbReference>
<accession>A0A2H3DCU4</accession>
<evidence type="ECO:0000313" key="2">
    <source>
        <dbReference type="Proteomes" id="UP000217790"/>
    </source>
</evidence>
<dbReference type="AlphaFoldDB" id="A0A2H3DCU4"/>